<dbReference type="InterPro" id="IPR004344">
    <property type="entry name" value="TTL/TTLL_fam"/>
</dbReference>
<dbReference type="KEGG" id="clup:CLUP02_16416"/>
<feature type="region of interest" description="Disordered" evidence="1">
    <location>
        <begin position="328"/>
        <end position="417"/>
    </location>
</feature>
<feature type="compositionally biased region" description="Acidic residues" evidence="1">
    <location>
        <begin position="275"/>
        <end position="284"/>
    </location>
</feature>
<feature type="compositionally biased region" description="Acidic residues" evidence="1">
    <location>
        <begin position="1258"/>
        <end position="1271"/>
    </location>
</feature>
<feature type="region of interest" description="Disordered" evidence="1">
    <location>
        <begin position="200"/>
        <end position="252"/>
    </location>
</feature>
<gene>
    <name evidence="3" type="ORF">CLUP02_16416</name>
</gene>
<proteinExistence type="predicted"/>
<dbReference type="SUPFAM" id="SSF56059">
    <property type="entry name" value="Glutathione synthetase ATP-binding domain-like"/>
    <property type="match status" value="1"/>
</dbReference>
<dbReference type="Gene3D" id="3.40.1210.10">
    <property type="entry name" value="Survival protein SurE-like phosphatase/nucleotidase"/>
    <property type="match status" value="1"/>
</dbReference>
<evidence type="ECO:0000313" key="4">
    <source>
        <dbReference type="Proteomes" id="UP000830671"/>
    </source>
</evidence>
<feature type="region of interest" description="Disordered" evidence="1">
    <location>
        <begin position="1258"/>
        <end position="1283"/>
    </location>
</feature>
<dbReference type="Pfam" id="PF03133">
    <property type="entry name" value="TTL"/>
    <property type="match status" value="1"/>
</dbReference>
<feature type="region of interest" description="Disordered" evidence="1">
    <location>
        <begin position="836"/>
        <end position="878"/>
    </location>
</feature>
<evidence type="ECO:0000256" key="1">
    <source>
        <dbReference type="SAM" id="MobiDB-lite"/>
    </source>
</evidence>
<dbReference type="SUPFAM" id="SSF64167">
    <property type="entry name" value="SurE-like"/>
    <property type="match status" value="1"/>
</dbReference>
<dbReference type="GO" id="GO:0016787">
    <property type="term" value="F:hydrolase activity"/>
    <property type="evidence" value="ECO:0007669"/>
    <property type="project" value="InterPro"/>
</dbReference>
<protein>
    <submittedName>
        <fullName evidence="3">5'/3'-nucleotidase SurE</fullName>
    </submittedName>
</protein>
<dbReference type="GO" id="GO:0000932">
    <property type="term" value="C:P-body"/>
    <property type="evidence" value="ECO:0007669"/>
    <property type="project" value="TreeGrafter"/>
</dbReference>
<evidence type="ECO:0000259" key="2">
    <source>
        <dbReference type="Pfam" id="PF01975"/>
    </source>
</evidence>
<dbReference type="Proteomes" id="UP000830671">
    <property type="component" value="Chromosome 9"/>
</dbReference>
<dbReference type="InterPro" id="IPR027746">
    <property type="entry name" value="TTL"/>
</dbReference>
<accession>A0A9Q8T7T6</accession>
<reference evidence="3" key="1">
    <citation type="journal article" date="2021" name="Mol. Plant Microbe Interact.">
        <title>Complete Genome Sequence of the Plant-Pathogenic Fungus Colletotrichum lupini.</title>
        <authorList>
            <person name="Baroncelli R."/>
            <person name="Pensec F."/>
            <person name="Da Lio D."/>
            <person name="Boufleur T."/>
            <person name="Vicente I."/>
            <person name="Sarrocco S."/>
            <person name="Picot A."/>
            <person name="Baraldi E."/>
            <person name="Sukno S."/>
            <person name="Thon M."/>
            <person name="Le Floch G."/>
        </authorList>
    </citation>
    <scope>NUCLEOTIDE SEQUENCE</scope>
    <source>
        <strain evidence="3">IMI 504893</strain>
    </source>
</reference>
<evidence type="ECO:0000313" key="3">
    <source>
        <dbReference type="EMBL" id="UQC90884.1"/>
    </source>
</evidence>
<feature type="compositionally biased region" description="Acidic residues" evidence="1">
    <location>
        <begin position="334"/>
        <end position="352"/>
    </location>
</feature>
<dbReference type="Pfam" id="PF01975">
    <property type="entry name" value="SurE"/>
    <property type="match status" value="1"/>
</dbReference>
<dbReference type="RefSeq" id="XP_049152485.1">
    <property type="nucleotide sequence ID" value="XM_049295338.1"/>
</dbReference>
<dbReference type="EMBL" id="CP019481">
    <property type="protein sequence ID" value="UQC90884.1"/>
    <property type="molecule type" value="Genomic_DNA"/>
</dbReference>
<dbReference type="PANTHER" id="PTHR47551:SF1">
    <property type="entry name" value="TUBULIN--TYROSINE LIGASE PBY1-RELATED"/>
    <property type="match status" value="1"/>
</dbReference>
<organism evidence="3 4">
    <name type="scientific">Colletotrichum lupini</name>
    <dbReference type="NCBI Taxonomy" id="145971"/>
    <lineage>
        <taxon>Eukaryota</taxon>
        <taxon>Fungi</taxon>
        <taxon>Dikarya</taxon>
        <taxon>Ascomycota</taxon>
        <taxon>Pezizomycotina</taxon>
        <taxon>Sordariomycetes</taxon>
        <taxon>Hypocreomycetidae</taxon>
        <taxon>Glomerellales</taxon>
        <taxon>Glomerellaceae</taxon>
        <taxon>Colletotrichum</taxon>
        <taxon>Colletotrichum acutatum species complex</taxon>
    </lineage>
</organism>
<feature type="compositionally biased region" description="Low complexity" evidence="1">
    <location>
        <begin position="103"/>
        <end position="113"/>
    </location>
</feature>
<keyword evidence="4" id="KW-1185">Reference proteome</keyword>
<feature type="domain" description="Survival protein SurE-like phosphatase/nucleotidase" evidence="2">
    <location>
        <begin position="612"/>
        <end position="829"/>
    </location>
</feature>
<feature type="compositionally biased region" description="Pro residues" evidence="1">
    <location>
        <begin position="10"/>
        <end position="22"/>
    </location>
</feature>
<name>A0A9Q8T7T6_9PEZI</name>
<dbReference type="NCBIfam" id="TIGR00087">
    <property type="entry name" value="surE"/>
    <property type="match status" value="1"/>
</dbReference>
<dbReference type="InterPro" id="IPR036523">
    <property type="entry name" value="SurE-like_sf"/>
</dbReference>
<dbReference type="PROSITE" id="PS51221">
    <property type="entry name" value="TTL"/>
    <property type="match status" value="1"/>
</dbReference>
<sequence>MATAFAASTPSPPPSIRTPPTPRHGWSDNWEPYSPRKSARISSRRAANRTPSPQPPTHRSPPRSTRKSIAPSAATAIMSPAATPQKKRQPAQDSVRRASGFLAADSSSHAASSLGIDKMDRQSNHTASTRRNGMLPTPAKTPKKAPTEKQTAHIKSVARNLFANDDEALVTPKKKRSPKKYSGNPLESFTATEVEEKIEIFTDSQDRVPVPDSSVDNPFYGDSVTVDREPPRRRSKRKVAIPGEAAQGVDDALQREDGMVYVFRGKKIFRKFAEPEDEDDEEGSSSESRLRRPLPRSAIKPRLLFPVAPKAPATGITLEEEEAVTDIEDHHLEDDEEVEEAPETPAEVEEEAPATPKAPKFGPTVATPPSTRRTTRSGLKAEEPSPIKRKTRASPFDDWPRVKSRHGSSVTKRAGDELEASASKRTLWVITSLRSGLWEEESTILDRLLCNGYLLYFTFWTREKVAICKACEEGLGLRRLLSLPPRAEIACRKRAAISSQKSADQRISITNKKSLTTSVMWEGPTLAGGAVPLRERAPGILPCPANVNLPHYCNPSIPLCALRHLLEFTTSSDFCPKFPTRAQIVSWSSSTLVLSQDPPSTAKRKPAVTMHILLTNDDGPPSPHSSPYVHSLVHQLQQAGHVVSVCLPHTQRSWIGKAHMIGQTVKPLYYRPSTEGLFGTEGTTTTRPSANGADDEWILVDGTPASCVQIGLHHFFQERGPVDLVVSGPNYGRNTTAVFALSSGTLGGALEAAVCKSKAIALSYAFFSRNHDPVIIEGAARHSVKVIEKLYQQWPAGDEVDLYSVNVPLVEGVETHKTYFTNMLQNYWRDGSCFQEIDGDAGDEDEEEEKIREGAFGETSAEKPKQGEEAKAGGEVAKGHRHKHFKWAPRFTDVYQSVEEAAPGNDGWAVKEGYTRYVMPRPDIDEMDAFLELLMLTTHSVTPLKANFWHAAQELHQKELILEKEIQRQRERERDMAIHIEGLLLGASSACTLTALDCFLEKTINHYENHILTPFIICSDSPQAEAPAKAETEITRSSTRLPMRSSTFGARQQSTTDTTTETTVANPKFHAIINYEDPYVQPLILEAMERLFPGAYSLLPAPQETANDDAENAAKLAVSLPSPDTKILHIAPYESLDFDHVAAHPTTSLVNSYVIRKALIRKHYLSSTVDHWIAKHPSSSLKTHVKRGEHFEVDYAEFLDDALVEAFDLRESMDKNEGIEEESEKEWWILKPGMSDRGQGIRLFSSMEELQGIFDEWEEERPDSDDEDGEEGAATAAGDREGGGDYITTSHLRHFVAQPYIHPPLLLPSDARKFHIRTYVLCVGSLDVYVYKPMLALFAGKTYRAPWEDADLDGHLTNTCLQGGGESALPPVKQFWDLVSSSSSGLPAATADRIFARICDVTGDVFEAAAREMTIHFQPLGNAFEVFGLDFLVDEEARPWLLEVNSFPDFKQTGGDLRGVVAGFWEETLRKAVGGFFGVEPVGGGGGGATDGDMVHVRRVDLGRR</sequence>
<feature type="compositionally biased region" description="Basic residues" evidence="1">
    <location>
        <begin position="37"/>
        <end position="47"/>
    </location>
</feature>
<feature type="compositionally biased region" description="Basic and acidic residues" evidence="1">
    <location>
        <begin position="849"/>
        <end position="872"/>
    </location>
</feature>
<dbReference type="GeneID" id="73350348"/>
<feature type="region of interest" description="Disordered" evidence="1">
    <location>
        <begin position="1"/>
        <end position="188"/>
    </location>
</feature>
<dbReference type="Gene3D" id="3.30.470.20">
    <property type="entry name" value="ATP-grasp fold, B domain"/>
    <property type="match status" value="1"/>
</dbReference>
<feature type="region of interest" description="Disordered" evidence="1">
    <location>
        <begin position="271"/>
        <end position="305"/>
    </location>
</feature>
<dbReference type="InterPro" id="IPR002828">
    <property type="entry name" value="SurE-like_Pase/nucleotidase"/>
</dbReference>
<feature type="compositionally biased region" description="Acidic residues" evidence="1">
    <location>
        <begin position="837"/>
        <end position="848"/>
    </location>
</feature>
<dbReference type="PANTHER" id="PTHR47551">
    <property type="entry name" value="TUBULIN--TYROSINE LIGASE PBY1-RELATED"/>
    <property type="match status" value="1"/>
</dbReference>